<evidence type="ECO:0000256" key="4">
    <source>
        <dbReference type="ARBA" id="ARBA00022475"/>
    </source>
</evidence>
<evidence type="ECO:0000256" key="1">
    <source>
        <dbReference type="ARBA" id="ARBA00002254"/>
    </source>
</evidence>
<dbReference type="GO" id="GO:0005886">
    <property type="term" value="C:plasma membrane"/>
    <property type="evidence" value="ECO:0007669"/>
    <property type="project" value="UniProtKB-SubCell"/>
</dbReference>
<keyword evidence="10" id="KW-0997">Cell inner membrane</keyword>
<proteinExistence type="inferred from homology"/>
<dbReference type="Proteomes" id="UP001225378">
    <property type="component" value="Chromosome"/>
</dbReference>
<keyword evidence="8" id="KW-1133">Transmembrane helix</keyword>
<dbReference type="AlphaFoldDB" id="A0AAU7NT18"/>
<dbReference type="Pfam" id="PF03748">
    <property type="entry name" value="FliL"/>
    <property type="match status" value="1"/>
</dbReference>
<organism evidence="11 12">
    <name type="scientific">Methylomarinum roseum</name>
    <dbReference type="NCBI Taxonomy" id="3067653"/>
    <lineage>
        <taxon>Bacteria</taxon>
        <taxon>Pseudomonadati</taxon>
        <taxon>Pseudomonadota</taxon>
        <taxon>Gammaproteobacteria</taxon>
        <taxon>Methylococcales</taxon>
        <taxon>Methylococcaceae</taxon>
        <taxon>Methylomarinum</taxon>
    </lineage>
</organism>
<accession>A0AAU7NT18</accession>
<keyword evidence="7 10" id="KW-0283">Flagellar rotation</keyword>
<name>A0AAU7NT18_9GAMM</name>
<dbReference type="KEGG" id="mech:Q9L42_017490"/>
<evidence type="ECO:0000256" key="8">
    <source>
        <dbReference type="ARBA" id="ARBA00022989"/>
    </source>
</evidence>
<dbReference type="PANTHER" id="PTHR35091:SF2">
    <property type="entry name" value="FLAGELLAR PROTEIN FLIL"/>
    <property type="match status" value="1"/>
</dbReference>
<dbReference type="GO" id="GO:0009425">
    <property type="term" value="C:bacterial-type flagellum basal body"/>
    <property type="evidence" value="ECO:0007669"/>
    <property type="project" value="InterPro"/>
</dbReference>
<keyword evidence="5 10" id="KW-0145">Chemotaxis</keyword>
<dbReference type="EMBL" id="CP157743">
    <property type="protein sequence ID" value="XBS20127.1"/>
    <property type="molecule type" value="Genomic_DNA"/>
</dbReference>
<comment type="similarity">
    <text evidence="3 10">Belongs to the FliL family.</text>
</comment>
<keyword evidence="6" id="KW-0812">Transmembrane</keyword>
<dbReference type="GO" id="GO:0006935">
    <property type="term" value="P:chemotaxis"/>
    <property type="evidence" value="ECO:0007669"/>
    <property type="project" value="UniProtKB-KW"/>
</dbReference>
<evidence type="ECO:0000256" key="10">
    <source>
        <dbReference type="RuleBase" id="RU364125"/>
    </source>
</evidence>
<evidence type="ECO:0000256" key="6">
    <source>
        <dbReference type="ARBA" id="ARBA00022692"/>
    </source>
</evidence>
<sequence length="263" mass="29601">MACFAKPPYIGDVGIATVGWPAVGWIRRQAIRLDVHNANFAPVAGFGGLLREATLRCEAALRVYIGIATVGWIRRQAIRLDTHNANFASGGGVWWLASRSHPTLATLASQPSGGFGAKGDDCIVLISRGVSVRVFVLWFCLLTFSSFAYAEEAAEQEKASEMAYLEMKPKFTVNLAERRKYLMINVQLLIEGERYIEKVKKHMPLLRHELIMLYSGLPADQLQTMEQREALRLKTKRRIVNALDKYENSDGFRDVFFTEFLVN</sequence>
<evidence type="ECO:0000256" key="5">
    <source>
        <dbReference type="ARBA" id="ARBA00022500"/>
    </source>
</evidence>
<protein>
    <recommendedName>
        <fullName evidence="10">Flagellar protein FliL</fullName>
    </recommendedName>
</protein>
<evidence type="ECO:0000313" key="11">
    <source>
        <dbReference type="EMBL" id="XBS20127.1"/>
    </source>
</evidence>
<keyword evidence="4" id="KW-1003">Cell membrane</keyword>
<evidence type="ECO:0000256" key="7">
    <source>
        <dbReference type="ARBA" id="ARBA00022779"/>
    </source>
</evidence>
<keyword evidence="11" id="KW-0282">Flagellum</keyword>
<reference evidence="11 12" key="1">
    <citation type="journal article" date="2024" name="Microbiology">
        <title>Methylomarinum rosea sp. nov., a novel halophilic methanotrophic bacterium from the hypersaline Lake Elton.</title>
        <authorList>
            <person name="Suleimanov R.Z."/>
            <person name="Oshkin I.Y."/>
            <person name="Danilova O.V."/>
            <person name="Suzina N.E."/>
            <person name="Dedysh S.N."/>
        </authorList>
    </citation>
    <scope>NUCLEOTIDE SEQUENCE [LARGE SCALE GENOMIC DNA]</scope>
    <source>
        <strain evidence="11 12">Ch1-1</strain>
    </source>
</reference>
<dbReference type="InterPro" id="IPR005503">
    <property type="entry name" value="FliL"/>
</dbReference>
<comment type="subcellular location">
    <subcellularLocation>
        <location evidence="10">Cell inner membrane</location>
    </subcellularLocation>
    <subcellularLocation>
        <location evidence="2">Cell membrane</location>
        <topology evidence="2">Single-pass membrane protein</topology>
    </subcellularLocation>
</comment>
<evidence type="ECO:0000256" key="9">
    <source>
        <dbReference type="ARBA" id="ARBA00023136"/>
    </source>
</evidence>
<keyword evidence="12" id="KW-1185">Reference proteome</keyword>
<dbReference type="GO" id="GO:0071978">
    <property type="term" value="P:bacterial-type flagellum-dependent swarming motility"/>
    <property type="evidence" value="ECO:0007669"/>
    <property type="project" value="TreeGrafter"/>
</dbReference>
<gene>
    <name evidence="11" type="ORF">Q9L42_017490</name>
</gene>
<evidence type="ECO:0000256" key="3">
    <source>
        <dbReference type="ARBA" id="ARBA00008281"/>
    </source>
</evidence>
<evidence type="ECO:0000313" key="12">
    <source>
        <dbReference type="Proteomes" id="UP001225378"/>
    </source>
</evidence>
<keyword evidence="9 10" id="KW-0472">Membrane</keyword>
<comment type="function">
    <text evidence="1 10">Controls the rotational direction of flagella during chemotaxis.</text>
</comment>
<keyword evidence="11" id="KW-0966">Cell projection</keyword>
<keyword evidence="11" id="KW-0969">Cilium</keyword>
<evidence type="ECO:0000256" key="2">
    <source>
        <dbReference type="ARBA" id="ARBA00004162"/>
    </source>
</evidence>
<dbReference type="RefSeq" id="WP_349431507.1">
    <property type="nucleotide sequence ID" value="NZ_CP157743.1"/>
</dbReference>
<dbReference type="PANTHER" id="PTHR35091">
    <property type="entry name" value="FLAGELLAR PROTEIN FLIL"/>
    <property type="match status" value="1"/>
</dbReference>